<feature type="compositionally biased region" description="Basic and acidic residues" evidence="1">
    <location>
        <begin position="280"/>
        <end position="294"/>
    </location>
</feature>
<dbReference type="AlphaFoldDB" id="R7T7P3"/>
<reference evidence="3" key="3">
    <citation type="submission" date="2015-06" db="UniProtKB">
        <authorList>
            <consortium name="EnsemblMetazoa"/>
        </authorList>
    </citation>
    <scope>IDENTIFICATION</scope>
</reference>
<gene>
    <name evidence="2" type="ORF">CAPTEDRAFT_217263</name>
</gene>
<reference evidence="2 4" key="2">
    <citation type="journal article" date="2013" name="Nature">
        <title>Insights into bilaterian evolution from three spiralian genomes.</title>
        <authorList>
            <person name="Simakov O."/>
            <person name="Marletaz F."/>
            <person name="Cho S.J."/>
            <person name="Edsinger-Gonzales E."/>
            <person name="Havlak P."/>
            <person name="Hellsten U."/>
            <person name="Kuo D.H."/>
            <person name="Larsson T."/>
            <person name="Lv J."/>
            <person name="Arendt D."/>
            <person name="Savage R."/>
            <person name="Osoegawa K."/>
            <person name="de Jong P."/>
            <person name="Grimwood J."/>
            <person name="Chapman J.A."/>
            <person name="Shapiro H."/>
            <person name="Aerts A."/>
            <person name="Otillar R.P."/>
            <person name="Terry A.Y."/>
            <person name="Boore J.L."/>
            <person name="Grigoriev I.V."/>
            <person name="Lindberg D.R."/>
            <person name="Seaver E.C."/>
            <person name="Weisblat D.A."/>
            <person name="Putnam N.H."/>
            <person name="Rokhsar D.S."/>
        </authorList>
    </citation>
    <scope>NUCLEOTIDE SEQUENCE</scope>
    <source>
        <strain evidence="2 4">I ESC-2004</strain>
    </source>
</reference>
<dbReference type="EnsemblMetazoa" id="CapteT217263">
    <property type="protein sequence ID" value="CapteP217263"/>
    <property type="gene ID" value="CapteG217263"/>
</dbReference>
<protein>
    <recommendedName>
        <fullName evidence="5">Coiled-coil domain-containing protein 72 homolog</fullName>
    </recommendedName>
</protein>
<dbReference type="Proteomes" id="UP000014760">
    <property type="component" value="Unassembled WGS sequence"/>
</dbReference>
<evidence type="ECO:0000256" key="1">
    <source>
        <dbReference type="SAM" id="MobiDB-lite"/>
    </source>
</evidence>
<feature type="region of interest" description="Disordered" evidence="1">
    <location>
        <begin position="272"/>
        <end position="294"/>
    </location>
</feature>
<sequence length="319" mass="35644">MVIEAMVRSNLAMQIFNVVLVDFAETDVGQSMLSEEIDSQLLKSIDREQPAIQRWDMGLCSISTQKSQGLQILGTDSFLGYLLSTKTKRRQQRKALCNLVQVSDAGSHLLVQGPLLMDLHQSVPKIVRNVVVYSLMTESERKRGFILKHLIHSRDVVVAIFCADNSCLIAGSTAIHHCSQAGNRIDYVMSECLLDKAKTSVRCELGVSSNQKIMDTEQPSLPRHQERNRSRLQGVTWQVNLLRVIKTIVHRHAAAASSALLNPVDALSFAGGKKKPLKAAKKDEKNLDEHDLELKKKMREEQKALKEAREKVAGGKKKK</sequence>
<dbReference type="HOGENOM" id="CLU_872241_0_0_1"/>
<evidence type="ECO:0000313" key="2">
    <source>
        <dbReference type="EMBL" id="ELT89669.1"/>
    </source>
</evidence>
<accession>R7T7P3</accession>
<reference evidence="4" key="1">
    <citation type="submission" date="2012-12" db="EMBL/GenBank/DDBJ databases">
        <authorList>
            <person name="Hellsten U."/>
            <person name="Grimwood J."/>
            <person name="Chapman J.A."/>
            <person name="Shapiro H."/>
            <person name="Aerts A."/>
            <person name="Otillar R.P."/>
            <person name="Terry A.Y."/>
            <person name="Boore J.L."/>
            <person name="Simakov O."/>
            <person name="Marletaz F."/>
            <person name="Cho S.-J."/>
            <person name="Edsinger-Gonzales E."/>
            <person name="Havlak P."/>
            <person name="Kuo D.-H."/>
            <person name="Larsson T."/>
            <person name="Lv J."/>
            <person name="Arendt D."/>
            <person name="Savage R."/>
            <person name="Osoegawa K."/>
            <person name="de Jong P."/>
            <person name="Lindberg D.R."/>
            <person name="Seaver E.C."/>
            <person name="Weisblat D.A."/>
            <person name="Putnam N.H."/>
            <person name="Grigoriev I.V."/>
            <person name="Rokhsar D.S."/>
        </authorList>
    </citation>
    <scope>NUCLEOTIDE SEQUENCE</scope>
    <source>
        <strain evidence="4">I ESC-2004</strain>
    </source>
</reference>
<dbReference type="EMBL" id="KB311230">
    <property type="protein sequence ID" value="ELT89669.1"/>
    <property type="molecule type" value="Genomic_DNA"/>
</dbReference>
<dbReference type="InterPro" id="IPR015157">
    <property type="entry name" value="TMA7"/>
</dbReference>
<keyword evidence="4" id="KW-1185">Reference proteome</keyword>
<dbReference type="EMBL" id="AMQN01014746">
    <property type="status" value="NOT_ANNOTATED_CDS"/>
    <property type="molecule type" value="Genomic_DNA"/>
</dbReference>
<dbReference type="Pfam" id="PF09072">
    <property type="entry name" value="TMA7"/>
    <property type="match status" value="1"/>
</dbReference>
<evidence type="ECO:0000313" key="4">
    <source>
        <dbReference type="Proteomes" id="UP000014760"/>
    </source>
</evidence>
<evidence type="ECO:0000313" key="3">
    <source>
        <dbReference type="EnsemblMetazoa" id="CapteP217263"/>
    </source>
</evidence>
<proteinExistence type="predicted"/>
<organism evidence="2">
    <name type="scientific">Capitella teleta</name>
    <name type="common">Polychaete worm</name>
    <dbReference type="NCBI Taxonomy" id="283909"/>
    <lineage>
        <taxon>Eukaryota</taxon>
        <taxon>Metazoa</taxon>
        <taxon>Spiralia</taxon>
        <taxon>Lophotrochozoa</taxon>
        <taxon>Annelida</taxon>
        <taxon>Polychaeta</taxon>
        <taxon>Sedentaria</taxon>
        <taxon>Scolecida</taxon>
        <taxon>Capitellidae</taxon>
        <taxon>Capitella</taxon>
    </lineage>
</organism>
<evidence type="ECO:0008006" key="5">
    <source>
        <dbReference type="Google" id="ProtNLM"/>
    </source>
</evidence>
<name>R7T7P3_CAPTE</name>